<organism evidence="1">
    <name type="scientific">Desulfovibrio sp. U5L</name>
    <dbReference type="NCBI Taxonomy" id="596152"/>
    <lineage>
        <taxon>Bacteria</taxon>
        <taxon>Pseudomonadati</taxon>
        <taxon>Thermodesulfobacteriota</taxon>
        <taxon>Desulfovibrionia</taxon>
        <taxon>Desulfovibrionales</taxon>
        <taxon>Desulfovibrionaceae</taxon>
        <taxon>Desulfovibrio</taxon>
    </lineage>
</organism>
<reference evidence="1" key="1">
    <citation type="submission" date="2011-11" db="EMBL/GenBank/DDBJ databases">
        <title>Improved High-Quality Draft sequence of Desulfovibrio sp. U5L.</title>
        <authorList>
            <consortium name="US DOE Joint Genome Institute"/>
            <person name="Lucas S."/>
            <person name="Han J."/>
            <person name="Lapidus A."/>
            <person name="Cheng J.-F."/>
            <person name="Goodwin L."/>
            <person name="Pitluck S."/>
            <person name="Peters L."/>
            <person name="Ovchinnikova G."/>
            <person name="Held B."/>
            <person name="Detter J.C."/>
            <person name="Han C."/>
            <person name="Tapia R."/>
            <person name="Land M."/>
            <person name="Hauser L."/>
            <person name="Kyrpides N."/>
            <person name="Ivanova N."/>
            <person name="Pagani I."/>
            <person name="Gabster J."/>
            <person name="Walker C."/>
            <person name="Stolyar S."/>
            <person name="Stahl D."/>
            <person name="Arkin A."/>
            <person name="Dehal P."/>
            <person name="Hazen T."/>
            <person name="Woyke T."/>
        </authorList>
    </citation>
    <scope>NUCLEOTIDE SEQUENCE [LARGE SCALE GENOMIC DNA]</scope>
    <source>
        <strain evidence="1">U5L</strain>
    </source>
</reference>
<accession>I2PZY2</accession>
<dbReference type="STRING" id="596152.DesU5LDRAFT_1397"/>
<gene>
    <name evidence="1" type="ORF">DesU5LDRAFT_1397</name>
</gene>
<proteinExistence type="predicted"/>
<dbReference type="HOGENOM" id="CLU_1575972_0_0_7"/>
<protein>
    <submittedName>
        <fullName evidence="1">Uncharacterized protein</fullName>
    </submittedName>
</protein>
<evidence type="ECO:0000313" key="1">
    <source>
        <dbReference type="EMBL" id="EIG53088.1"/>
    </source>
</evidence>
<dbReference type="EMBL" id="JH600068">
    <property type="protein sequence ID" value="EIG53088.1"/>
    <property type="molecule type" value="Genomic_DNA"/>
</dbReference>
<sequence length="169" mass="18253">MNRIPYDGSIDEMASCPHCGALNGEKHYVGCIDEECPQCGSLILTCGCGVLAAEDHALAVRQLYDAIDNPIAGWALAAIYPHKSPIGLAGWLWVCLHSDRDLVASLALTQVGTLASMKPSFCDVAGRPRYMVGDIARALGYDKPEVLEMEKAFAGIESLRNTEKCVRIN</sequence>
<dbReference type="OrthoDB" id="8908934at2"/>
<name>I2PZY2_9BACT</name>
<dbReference type="AlphaFoldDB" id="I2PZY2"/>